<evidence type="ECO:0000259" key="2">
    <source>
        <dbReference type="Pfam" id="PF04230"/>
    </source>
</evidence>
<dbReference type="Proteomes" id="UP000188324">
    <property type="component" value="Chromosome"/>
</dbReference>
<evidence type="ECO:0000313" key="4">
    <source>
        <dbReference type="Proteomes" id="UP000188324"/>
    </source>
</evidence>
<sequence length="288" mass="32624">MAMFGPSHSVPNPVISEDTLVAYNVETSVDRMGAAVADAELNYRAVYFPQDLQTLGLMLWGSKRSPMRRDRRLPIWAGHPQFRSGTAEFMLDADSWIGRLRSFDFSFGTRIHGNIAALLAGVPSLTIPHDSRTAELAEYHQLARYAPAREEFMTVAQLVEWFSADAMNRATRSNFERLRSFLHENGLESIFDPGQEQALRLYESTIQQNLPQEPVRCRWVGLDSQDRRALWRQRPRHLEPALRRGVTNRAARAIRRHHYERLRASSTLGNAAAGAGQDPPSAKSRDRG</sequence>
<gene>
    <name evidence="3" type="ORF">RPIT_14035</name>
</gene>
<keyword evidence="4" id="KW-1185">Reference proteome</keyword>
<accession>A0A1Q2CI40</accession>
<dbReference type="EMBL" id="CP019605">
    <property type="protein sequence ID" value="AQP45782.1"/>
    <property type="molecule type" value="Genomic_DNA"/>
</dbReference>
<evidence type="ECO:0000256" key="1">
    <source>
        <dbReference type="SAM" id="MobiDB-lite"/>
    </source>
</evidence>
<dbReference type="KEGG" id="tfl:RPIT_14035"/>
<proteinExistence type="predicted"/>
<feature type="domain" description="Polysaccharide pyruvyl transferase" evidence="2">
    <location>
        <begin position="91"/>
        <end position="131"/>
    </location>
</feature>
<reference evidence="3 4" key="1">
    <citation type="journal article" date="2016" name="Int. J. Syst. Evol. Microbiol.">
        <title>Tessaracoccus flavus sp. nov., isolated from the drainage system of a lindane-producing factory.</title>
        <authorList>
            <person name="Kumari R."/>
            <person name="Singh P."/>
            <person name="Schumann P."/>
            <person name="Lal R."/>
        </authorList>
    </citation>
    <scope>NUCLEOTIDE SEQUENCE [LARGE SCALE GENOMIC DNA]</scope>
    <source>
        <strain evidence="3 4">RP1T</strain>
    </source>
</reference>
<name>A0A1Q2CI40_9ACTN</name>
<protein>
    <recommendedName>
        <fullName evidence="2">Polysaccharide pyruvyl transferase domain-containing protein</fullName>
    </recommendedName>
</protein>
<dbReference type="STRING" id="1610493.RPIT_14035"/>
<dbReference type="InterPro" id="IPR007345">
    <property type="entry name" value="Polysacch_pyruvyl_Trfase"/>
</dbReference>
<dbReference type="AlphaFoldDB" id="A0A1Q2CI40"/>
<organism evidence="3 4">
    <name type="scientific">Tessaracoccus flavus</name>
    <dbReference type="NCBI Taxonomy" id="1610493"/>
    <lineage>
        <taxon>Bacteria</taxon>
        <taxon>Bacillati</taxon>
        <taxon>Actinomycetota</taxon>
        <taxon>Actinomycetes</taxon>
        <taxon>Propionibacteriales</taxon>
        <taxon>Propionibacteriaceae</taxon>
        <taxon>Tessaracoccus</taxon>
    </lineage>
</organism>
<evidence type="ECO:0000313" key="3">
    <source>
        <dbReference type="EMBL" id="AQP45782.1"/>
    </source>
</evidence>
<feature type="region of interest" description="Disordered" evidence="1">
    <location>
        <begin position="265"/>
        <end position="288"/>
    </location>
</feature>
<dbReference type="Pfam" id="PF04230">
    <property type="entry name" value="PS_pyruv_trans"/>
    <property type="match status" value="1"/>
</dbReference>